<comment type="similarity">
    <text evidence="2 8">Belongs to the alanine or glycine:cation symporter (AGCS) (TC 2.A.25) family.</text>
</comment>
<feature type="transmembrane region" description="Helical" evidence="8">
    <location>
        <begin position="139"/>
        <end position="159"/>
    </location>
</feature>
<dbReference type="PANTHER" id="PTHR30330:SF7">
    <property type="entry name" value="SODIUM_PROTON-DEPENDENT ALANINE CARRIER PROTEIN YRBD-RELATED"/>
    <property type="match status" value="1"/>
</dbReference>
<keyword evidence="5 8" id="KW-0812">Transmembrane</keyword>
<evidence type="ECO:0000313" key="10">
    <source>
        <dbReference type="Proteomes" id="UP001500021"/>
    </source>
</evidence>
<evidence type="ECO:0000256" key="3">
    <source>
        <dbReference type="ARBA" id="ARBA00022448"/>
    </source>
</evidence>
<evidence type="ECO:0000256" key="2">
    <source>
        <dbReference type="ARBA" id="ARBA00009261"/>
    </source>
</evidence>
<dbReference type="Proteomes" id="UP001500021">
    <property type="component" value="Unassembled WGS sequence"/>
</dbReference>
<keyword evidence="4" id="KW-1003">Cell membrane</keyword>
<protein>
    <submittedName>
        <fullName evidence="9">Alanine/glycine:cation symporter family protein</fullName>
    </submittedName>
</protein>
<dbReference type="PROSITE" id="PS00873">
    <property type="entry name" value="NA_ALANINE_SYMP"/>
    <property type="match status" value="1"/>
</dbReference>
<feature type="transmembrane region" description="Helical" evidence="8">
    <location>
        <begin position="397"/>
        <end position="419"/>
    </location>
</feature>
<evidence type="ECO:0000313" key="9">
    <source>
        <dbReference type="EMBL" id="GAA0818646.1"/>
    </source>
</evidence>
<keyword evidence="8" id="KW-0769">Symport</keyword>
<keyword evidence="6 8" id="KW-1133">Transmembrane helix</keyword>
<evidence type="ECO:0000256" key="5">
    <source>
        <dbReference type="ARBA" id="ARBA00022692"/>
    </source>
</evidence>
<evidence type="ECO:0000256" key="7">
    <source>
        <dbReference type="ARBA" id="ARBA00023136"/>
    </source>
</evidence>
<feature type="transmembrane region" description="Helical" evidence="8">
    <location>
        <begin position="366"/>
        <end position="385"/>
    </location>
</feature>
<gene>
    <name evidence="9" type="ORF">GCM10009111_21620</name>
</gene>
<feature type="transmembrane region" description="Helical" evidence="8">
    <location>
        <begin position="431"/>
        <end position="450"/>
    </location>
</feature>
<feature type="transmembrane region" description="Helical" evidence="8">
    <location>
        <begin position="244"/>
        <end position="267"/>
    </location>
</feature>
<dbReference type="Pfam" id="PF01235">
    <property type="entry name" value="Na_Ala_symp"/>
    <property type="match status" value="1"/>
</dbReference>
<accession>A0ABN1L7T6</accession>
<evidence type="ECO:0000256" key="8">
    <source>
        <dbReference type="RuleBase" id="RU363064"/>
    </source>
</evidence>
<keyword evidence="10" id="KW-1185">Reference proteome</keyword>
<keyword evidence="8" id="KW-0997">Cell inner membrane</keyword>
<dbReference type="EMBL" id="BAAAFA010000007">
    <property type="protein sequence ID" value="GAA0818646.1"/>
    <property type="molecule type" value="Genomic_DNA"/>
</dbReference>
<dbReference type="NCBIfam" id="TIGR00835">
    <property type="entry name" value="agcS"/>
    <property type="match status" value="1"/>
</dbReference>
<evidence type="ECO:0000256" key="1">
    <source>
        <dbReference type="ARBA" id="ARBA00004651"/>
    </source>
</evidence>
<dbReference type="PANTHER" id="PTHR30330">
    <property type="entry name" value="AGSS FAMILY TRANSPORTER, SODIUM-ALANINE"/>
    <property type="match status" value="1"/>
</dbReference>
<feature type="transmembrane region" description="Helical" evidence="8">
    <location>
        <begin position="217"/>
        <end position="238"/>
    </location>
</feature>
<sequence length="503" mass="54425">MQDFVNSLNGIIWSPALIYLCLGAGLFFTILTRFVQVRHFSEMWRLLLSGKSSEKGLSSFQALSVSLSGRVGTGNIAGVATAIGFGGPGAVFWMWVVAFFGAATAYIESTSAQIYKEEKDGFYRGGPAYYIEKAMGQKWYAWIFALATILACGVLLPMVQSNGIGEAITMVFGQGNSIDTALGELSMVKVYTATAIVLLLGFIIFGGVKRIAHFTQVVVPFMALAYILVSLVIIGLSIDRLPAVFMLIINDAFNPMAGFGAAIGWGVKRGVYSNEAGQGTGPHAAASAEVDHPAQQGLVQAFSVYIDTLFVCSATAFMILITGAYNVHGIDDVFLVQNVAATVAANSPAYTQLAVESVFTGVGKPFVAVALFFFAFTTILAYYFIAENNVYYIRRTFKIPVLNTILKVALISATFYGTVKAADLAWGMGDIGVGMMAWLNIIGILIIFFMSKPALKALKDYEEQQKRGVTTFTFDPKKLGITNADFWEKRIAKNNSDSESKQK</sequence>
<comment type="subcellular location">
    <subcellularLocation>
        <location evidence="8">Cell inner membrane</location>
        <topology evidence="8">Multi-pass membrane protein</topology>
    </subcellularLocation>
    <subcellularLocation>
        <location evidence="1">Cell membrane</location>
        <topology evidence="1">Multi-pass membrane protein</topology>
    </subcellularLocation>
</comment>
<evidence type="ECO:0000256" key="4">
    <source>
        <dbReference type="ARBA" id="ARBA00022475"/>
    </source>
</evidence>
<dbReference type="RefSeq" id="WP_215979128.1">
    <property type="nucleotide sequence ID" value="NZ_BAAAFA010000007.1"/>
</dbReference>
<dbReference type="InterPro" id="IPR001463">
    <property type="entry name" value="Na/Ala_symport"/>
</dbReference>
<feature type="transmembrane region" description="Helical" evidence="8">
    <location>
        <begin position="190"/>
        <end position="208"/>
    </location>
</feature>
<evidence type="ECO:0000256" key="6">
    <source>
        <dbReference type="ARBA" id="ARBA00022989"/>
    </source>
</evidence>
<organism evidence="9 10">
    <name type="scientific">Colwellia asteriadis</name>
    <dbReference type="NCBI Taxonomy" id="517723"/>
    <lineage>
        <taxon>Bacteria</taxon>
        <taxon>Pseudomonadati</taxon>
        <taxon>Pseudomonadota</taxon>
        <taxon>Gammaproteobacteria</taxon>
        <taxon>Alteromonadales</taxon>
        <taxon>Colwelliaceae</taxon>
        <taxon>Colwellia</taxon>
    </lineage>
</organism>
<comment type="caution">
    <text evidence="9">The sequence shown here is derived from an EMBL/GenBank/DDBJ whole genome shotgun (WGS) entry which is preliminary data.</text>
</comment>
<proteinExistence type="inferred from homology"/>
<keyword evidence="3 8" id="KW-0813">Transport</keyword>
<keyword evidence="7 8" id="KW-0472">Membrane</keyword>
<feature type="transmembrane region" description="Helical" evidence="8">
    <location>
        <begin position="12"/>
        <end position="35"/>
    </location>
</feature>
<reference evidence="9 10" key="1">
    <citation type="journal article" date="2019" name="Int. J. Syst. Evol. Microbiol.">
        <title>The Global Catalogue of Microorganisms (GCM) 10K type strain sequencing project: providing services to taxonomists for standard genome sequencing and annotation.</title>
        <authorList>
            <consortium name="The Broad Institute Genomics Platform"/>
            <consortium name="The Broad Institute Genome Sequencing Center for Infectious Disease"/>
            <person name="Wu L."/>
            <person name="Ma J."/>
        </authorList>
    </citation>
    <scope>NUCLEOTIDE SEQUENCE [LARGE SCALE GENOMIC DNA]</scope>
    <source>
        <strain evidence="9 10">JCM 15608</strain>
    </source>
</reference>
<feature type="transmembrane region" description="Helical" evidence="8">
    <location>
        <begin position="304"/>
        <end position="325"/>
    </location>
</feature>
<name>A0ABN1L7T6_9GAMM</name>